<name>A0ABT2J9R9_9PSEU</name>
<dbReference type="PANTHER" id="PTHR33495:SF2">
    <property type="entry name" value="ANTI-SIGMA FACTOR ANTAGONIST TM_1081-RELATED"/>
    <property type="match status" value="1"/>
</dbReference>
<dbReference type="CDD" id="cd07043">
    <property type="entry name" value="STAS_anti-anti-sigma_factors"/>
    <property type="match status" value="1"/>
</dbReference>
<dbReference type="EMBL" id="JAFFZE010000012">
    <property type="protein sequence ID" value="MCT2584609.1"/>
    <property type="molecule type" value="Genomic_DNA"/>
</dbReference>
<dbReference type="NCBIfam" id="TIGR00377">
    <property type="entry name" value="ant_ant_sig"/>
    <property type="match status" value="1"/>
</dbReference>
<evidence type="ECO:0000313" key="5">
    <source>
        <dbReference type="EMBL" id="MCT2584609.1"/>
    </source>
</evidence>
<evidence type="ECO:0000259" key="4">
    <source>
        <dbReference type="PROSITE" id="PS50801"/>
    </source>
</evidence>
<keyword evidence="6" id="KW-1185">Reference proteome</keyword>
<accession>A0ABT2J9R9</accession>
<proteinExistence type="inferred from homology"/>
<dbReference type="Pfam" id="PF01740">
    <property type="entry name" value="STAS"/>
    <property type="match status" value="1"/>
</dbReference>
<evidence type="ECO:0000256" key="2">
    <source>
        <dbReference type="RuleBase" id="RU003749"/>
    </source>
</evidence>
<evidence type="ECO:0000256" key="1">
    <source>
        <dbReference type="ARBA" id="ARBA00009013"/>
    </source>
</evidence>
<reference evidence="5 6" key="1">
    <citation type="submission" date="2021-02" db="EMBL/GenBank/DDBJ databases">
        <title>Actinophytocola xerophila sp. nov., isolated from soil of cotton cropping field.</title>
        <authorList>
            <person name="Huang R."/>
            <person name="Chen X."/>
            <person name="Ge X."/>
            <person name="Liu W."/>
        </authorList>
    </citation>
    <scope>NUCLEOTIDE SEQUENCE [LARGE SCALE GENOMIC DNA]</scope>
    <source>
        <strain evidence="5 6">S1-96</strain>
    </source>
</reference>
<sequence>MTGAGERAANGTSAGGESTPLRARRAERGVVLEARGDFDLANAKHIRNTLAEVLREDPELLVVDMAGVTFISSVGLSLLVEANALAGPNVFRVVAGGSPVLRVIALSGLDAILSMYDTVDSALATP</sequence>
<comment type="caution">
    <text evidence="5">The sequence shown here is derived from an EMBL/GenBank/DDBJ whole genome shotgun (WGS) entry which is preliminary data.</text>
</comment>
<dbReference type="Proteomes" id="UP001156441">
    <property type="component" value="Unassembled WGS sequence"/>
</dbReference>
<dbReference type="InterPro" id="IPR003658">
    <property type="entry name" value="Anti-sigma_ant"/>
</dbReference>
<dbReference type="InterPro" id="IPR036513">
    <property type="entry name" value="STAS_dom_sf"/>
</dbReference>
<evidence type="ECO:0000256" key="3">
    <source>
        <dbReference type="SAM" id="MobiDB-lite"/>
    </source>
</evidence>
<dbReference type="SUPFAM" id="SSF52091">
    <property type="entry name" value="SpoIIaa-like"/>
    <property type="match status" value="1"/>
</dbReference>
<dbReference type="InterPro" id="IPR002645">
    <property type="entry name" value="STAS_dom"/>
</dbReference>
<dbReference type="PROSITE" id="PS50801">
    <property type="entry name" value="STAS"/>
    <property type="match status" value="1"/>
</dbReference>
<evidence type="ECO:0000313" key="6">
    <source>
        <dbReference type="Proteomes" id="UP001156441"/>
    </source>
</evidence>
<organism evidence="5 6">
    <name type="scientific">Actinophytocola gossypii</name>
    <dbReference type="NCBI Taxonomy" id="2812003"/>
    <lineage>
        <taxon>Bacteria</taxon>
        <taxon>Bacillati</taxon>
        <taxon>Actinomycetota</taxon>
        <taxon>Actinomycetes</taxon>
        <taxon>Pseudonocardiales</taxon>
        <taxon>Pseudonocardiaceae</taxon>
    </lineage>
</organism>
<feature type="region of interest" description="Disordered" evidence="3">
    <location>
        <begin position="1"/>
        <end position="23"/>
    </location>
</feature>
<feature type="domain" description="STAS" evidence="4">
    <location>
        <begin position="19"/>
        <end position="126"/>
    </location>
</feature>
<protein>
    <recommendedName>
        <fullName evidence="2">Anti-sigma factor antagonist</fullName>
    </recommendedName>
</protein>
<comment type="similarity">
    <text evidence="1 2">Belongs to the anti-sigma-factor antagonist family.</text>
</comment>
<dbReference type="PANTHER" id="PTHR33495">
    <property type="entry name" value="ANTI-SIGMA FACTOR ANTAGONIST TM_1081-RELATED-RELATED"/>
    <property type="match status" value="1"/>
</dbReference>
<dbReference type="RefSeq" id="WP_260192002.1">
    <property type="nucleotide sequence ID" value="NZ_JAFFZE010000012.1"/>
</dbReference>
<dbReference type="Gene3D" id="3.30.750.24">
    <property type="entry name" value="STAS domain"/>
    <property type="match status" value="1"/>
</dbReference>
<gene>
    <name evidence="5" type="ORF">JT362_15920</name>
</gene>